<evidence type="ECO:0000256" key="1">
    <source>
        <dbReference type="ARBA" id="ARBA00009670"/>
    </source>
</evidence>
<feature type="region of interest" description="Disordered" evidence="2">
    <location>
        <begin position="347"/>
        <end position="374"/>
    </location>
</feature>
<dbReference type="Pfam" id="PF03109">
    <property type="entry name" value="ABC1"/>
    <property type="match status" value="1"/>
</dbReference>
<comment type="similarity">
    <text evidence="1">Belongs to the protein kinase superfamily. ADCK protein kinase family.</text>
</comment>
<accession>A0ABQ7GZF4</accession>
<comment type="caution">
    <text evidence="4">The sequence shown here is derived from an EMBL/GenBank/DDBJ whole genome shotgun (WGS) entry which is preliminary data.</text>
</comment>
<dbReference type="InterPro" id="IPR004147">
    <property type="entry name" value="ABC1_dom"/>
</dbReference>
<dbReference type="InterPro" id="IPR011009">
    <property type="entry name" value="Kinase-like_dom_sf"/>
</dbReference>
<dbReference type="PANTHER" id="PTHR10566:SF119">
    <property type="entry name" value="OS04G0640500 PROTEIN"/>
    <property type="match status" value="1"/>
</dbReference>
<gene>
    <name evidence="4" type="ORF">DUNSADRAFT_18153</name>
</gene>
<dbReference type="CDD" id="cd05121">
    <property type="entry name" value="ABC1_ADCK3-like"/>
    <property type="match status" value="1"/>
</dbReference>
<proteinExistence type="inferred from homology"/>
<dbReference type="InterPro" id="IPR000719">
    <property type="entry name" value="Prot_kinase_dom"/>
</dbReference>
<evidence type="ECO:0000313" key="4">
    <source>
        <dbReference type="EMBL" id="KAF5839993.1"/>
    </source>
</evidence>
<dbReference type="EMBL" id="MU069527">
    <property type="protein sequence ID" value="KAF5839993.1"/>
    <property type="molecule type" value="Genomic_DNA"/>
</dbReference>
<dbReference type="SUPFAM" id="SSF56112">
    <property type="entry name" value="Protein kinase-like (PK-like)"/>
    <property type="match status" value="1"/>
</dbReference>
<protein>
    <submittedName>
        <fullName evidence="4">ABC1 family-domain-containing protein</fullName>
    </submittedName>
</protein>
<evidence type="ECO:0000256" key="2">
    <source>
        <dbReference type="SAM" id="MobiDB-lite"/>
    </source>
</evidence>
<feature type="domain" description="Protein kinase" evidence="3">
    <location>
        <begin position="213"/>
        <end position="570"/>
    </location>
</feature>
<dbReference type="PROSITE" id="PS50011">
    <property type="entry name" value="PROTEIN_KINASE_DOM"/>
    <property type="match status" value="1"/>
</dbReference>
<keyword evidence="5" id="KW-1185">Reference proteome</keyword>
<dbReference type="PANTHER" id="PTHR10566">
    <property type="entry name" value="CHAPERONE-ACTIVITY OF BC1 COMPLEX CABC1 -RELATED"/>
    <property type="match status" value="1"/>
</dbReference>
<sequence length="593" mass="66133">MSSLQHCYTTTTRLRACAAGAAAPVQVCLPPRRSPLPKQSLHTATLLSHSRLSNHKGSPVARPLSTVAVKAVVSQAEEMDSPAYDAKANNQYWERRPVPFVARLIVIGAELTRWYARSMLLKLRLIPQRYDKAGSPAQGTPTPASLMKDMLCRLGPAFIKIGQALSSRPDLLPPDYLVEFEQLQDRIPPFPSDQAFRVMESELGVSVKSTFSSFGAEPVAAASLGQVYRAKLRGSPGQPDTDVAVKVQRPGVAQSISLDVYILRWAAIAIRQFRKLNTDLPKLVDEWASSLFRELDYRTELENAERFKALYGHMKEIYVPAMYKEYTTSQVLTMEWIDGTRLRSASSKERMEAVMRRTQGPSSSSSSSSSGLRGSEEDLALVEAGVRCSLEQMLEDGFYHADPHPGNLLKMRDGRLAYLDFGMCGSIDKKTRQALVTSVLNLVNREYHRLADDFVSLGLLPEGIDKSKVVPALTEVFQTALAAGVTKMSFTQLSSDLGRTMYQFNFRIPPYYTLLVRSLTVLEGIALASNPDYQVLGSAYPWIARRLLTDRTPEMRDTLRALLYDQYGRFRFVRLESLLQVCSHLVAGDVLVY</sequence>
<dbReference type="InterPro" id="IPR050154">
    <property type="entry name" value="UbiB_kinase"/>
</dbReference>
<name>A0ABQ7GZF4_DUNSA</name>
<dbReference type="Proteomes" id="UP000815325">
    <property type="component" value="Unassembled WGS sequence"/>
</dbReference>
<evidence type="ECO:0000259" key="3">
    <source>
        <dbReference type="PROSITE" id="PS50011"/>
    </source>
</evidence>
<organism evidence="4 5">
    <name type="scientific">Dunaliella salina</name>
    <name type="common">Green alga</name>
    <name type="synonym">Protococcus salinus</name>
    <dbReference type="NCBI Taxonomy" id="3046"/>
    <lineage>
        <taxon>Eukaryota</taxon>
        <taxon>Viridiplantae</taxon>
        <taxon>Chlorophyta</taxon>
        <taxon>core chlorophytes</taxon>
        <taxon>Chlorophyceae</taxon>
        <taxon>CS clade</taxon>
        <taxon>Chlamydomonadales</taxon>
        <taxon>Dunaliellaceae</taxon>
        <taxon>Dunaliella</taxon>
    </lineage>
</organism>
<reference evidence="4" key="1">
    <citation type="submission" date="2017-08" db="EMBL/GenBank/DDBJ databases">
        <authorList>
            <person name="Polle J.E."/>
            <person name="Barry K."/>
            <person name="Cushman J."/>
            <person name="Schmutz J."/>
            <person name="Tran D."/>
            <person name="Hathwaick L.T."/>
            <person name="Yim W.C."/>
            <person name="Jenkins J."/>
            <person name="Mckie-Krisberg Z.M."/>
            <person name="Prochnik S."/>
            <person name="Lindquist E."/>
            <person name="Dockter R.B."/>
            <person name="Adam C."/>
            <person name="Molina H."/>
            <person name="Bunkerborg J."/>
            <person name="Jin E."/>
            <person name="Buchheim M."/>
            <person name="Magnuson J."/>
        </authorList>
    </citation>
    <scope>NUCLEOTIDE SEQUENCE</scope>
    <source>
        <strain evidence="4">CCAP 19/18</strain>
    </source>
</reference>
<evidence type="ECO:0000313" key="5">
    <source>
        <dbReference type="Proteomes" id="UP000815325"/>
    </source>
</evidence>